<organism evidence="2">
    <name type="scientific">uncultured Thermomicrobiales bacterium</name>
    <dbReference type="NCBI Taxonomy" id="1645740"/>
    <lineage>
        <taxon>Bacteria</taxon>
        <taxon>Pseudomonadati</taxon>
        <taxon>Thermomicrobiota</taxon>
        <taxon>Thermomicrobia</taxon>
        <taxon>Thermomicrobiales</taxon>
        <taxon>environmental samples</taxon>
    </lineage>
</organism>
<feature type="non-terminal residue" evidence="2">
    <location>
        <position position="1"/>
    </location>
</feature>
<name>A0A6J4U533_9BACT</name>
<feature type="non-terminal residue" evidence="2">
    <location>
        <position position="235"/>
    </location>
</feature>
<feature type="compositionally biased region" description="Low complexity" evidence="1">
    <location>
        <begin position="63"/>
        <end position="87"/>
    </location>
</feature>
<evidence type="ECO:0000256" key="1">
    <source>
        <dbReference type="SAM" id="MobiDB-lite"/>
    </source>
</evidence>
<sequence length="235" mass="25523">GLARRHPAVRRRVARGRALRRVGRSLRRLPPDQPRDPPPRADPRRVARNRVLDRRRRVRRIGRPPAVGSAAGAVPGPRRARLPPAVRRAADDRVQPVARRHPRDVPHRTVRLEAGPSDRHGRRRAGAVGVVVRRSIGDGVRSAGGVPTRRATDRGSGRGRGCSLAGTRGRSEPPRNRSLRHRVVAAAGGGSGRGDRARGRTRRPSAARGVGDADPEPVDRGAVARGGRRYRTNGL</sequence>
<feature type="region of interest" description="Disordered" evidence="1">
    <location>
        <begin position="137"/>
        <end position="235"/>
    </location>
</feature>
<protein>
    <submittedName>
        <fullName evidence="2">Uncharacterized protein</fullName>
    </submittedName>
</protein>
<feature type="compositionally biased region" description="Basic and acidic residues" evidence="1">
    <location>
        <begin position="29"/>
        <end position="45"/>
    </location>
</feature>
<gene>
    <name evidence="2" type="ORF">AVDCRST_MAG59-597</name>
</gene>
<feature type="region of interest" description="Disordered" evidence="1">
    <location>
        <begin position="1"/>
        <end position="102"/>
    </location>
</feature>
<reference evidence="2" key="1">
    <citation type="submission" date="2020-02" db="EMBL/GenBank/DDBJ databases">
        <authorList>
            <person name="Meier V. D."/>
        </authorList>
    </citation>
    <scope>NUCLEOTIDE SEQUENCE</scope>
    <source>
        <strain evidence="2">AVDCRST_MAG59</strain>
    </source>
</reference>
<evidence type="ECO:0000313" key="2">
    <source>
        <dbReference type="EMBL" id="CAA9538650.1"/>
    </source>
</evidence>
<feature type="compositionally biased region" description="Basic residues" evidence="1">
    <location>
        <begin position="226"/>
        <end position="235"/>
    </location>
</feature>
<accession>A0A6J4U533</accession>
<feature type="compositionally biased region" description="Basic residues" evidence="1">
    <location>
        <begin position="1"/>
        <end position="27"/>
    </location>
</feature>
<feature type="compositionally biased region" description="Basic residues" evidence="1">
    <location>
        <begin position="53"/>
        <end position="62"/>
    </location>
</feature>
<dbReference type="AlphaFoldDB" id="A0A6J4U533"/>
<proteinExistence type="predicted"/>
<dbReference type="EMBL" id="CADCWF010000028">
    <property type="protein sequence ID" value="CAA9538650.1"/>
    <property type="molecule type" value="Genomic_DNA"/>
</dbReference>